<dbReference type="AlphaFoldDB" id="A0A1S1NL73"/>
<evidence type="ECO:0000256" key="8">
    <source>
        <dbReference type="ARBA" id="ARBA00049127"/>
    </source>
</evidence>
<evidence type="ECO:0000256" key="4">
    <source>
        <dbReference type="ARBA" id="ARBA00022898"/>
    </source>
</evidence>
<dbReference type="PROSITE" id="PS00879">
    <property type="entry name" value="ODR_DC_2_2"/>
    <property type="match status" value="1"/>
</dbReference>
<dbReference type="InterPro" id="IPR000183">
    <property type="entry name" value="Orn/DAP/Arg_de-COase"/>
</dbReference>
<sequence>MPDSPYLTIDLGRVRESFRALRAALPGAEIRYAVKANPAEPILRLLAAQGAGFDVASIGEIDACIDAGIAGALQTFGNTVKKASDVAYAWSVGVRRFAVDTDDGLAALAAHAPGAHVECRVALPFPASVTPFGDKFGCTPDAAARLLTRARQLGLHPDGVAFHVGSQQLDPSAWELGIAHAADIFAVVGGLSTLNAGGGFPIGYTTDAPDLPAIAGVITAALTRHFGAAAPRLVVEPGRLLVASAGTLRCEVVAVRTGTDGRRWVYLDVGRYGGLAETENEYIRYRLRTDRDGDPLGDAVVAGPTCDGDDVLYQRYPLPISLAAGDTVAIDAAGAYTASYASTSFNGFPPLPTHFREAPDAVRTG</sequence>
<dbReference type="GO" id="GO:0033387">
    <property type="term" value="P:putrescine biosynthetic process from arginine, via ornithine"/>
    <property type="evidence" value="ECO:0007669"/>
    <property type="project" value="TreeGrafter"/>
</dbReference>
<comment type="similarity">
    <text evidence="2">Belongs to the Orn/Lys/Arg decarboxylase class-II family.</text>
</comment>
<dbReference type="EC" id="4.1.1.17" evidence="7"/>
<comment type="catalytic activity">
    <reaction evidence="8">
        <text>L-ornithine + H(+) = putrescine + CO2</text>
        <dbReference type="Rhea" id="RHEA:22964"/>
        <dbReference type="ChEBI" id="CHEBI:15378"/>
        <dbReference type="ChEBI" id="CHEBI:16526"/>
        <dbReference type="ChEBI" id="CHEBI:46911"/>
        <dbReference type="ChEBI" id="CHEBI:326268"/>
        <dbReference type="EC" id="4.1.1.17"/>
    </reaction>
</comment>
<proteinExistence type="inferred from homology"/>
<name>A0A1S1NL73_9MYCO</name>
<dbReference type="GO" id="GO:0004586">
    <property type="term" value="F:ornithine decarboxylase activity"/>
    <property type="evidence" value="ECO:0007669"/>
    <property type="project" value="UniProtKB-EC"/>
</dbReference>
<dbReference type="Gene3D" id="2.40.37.10">
    <property type="entry name" value="Lyase, Ornithine Decarboxylase, Chain A, domain 1"/>
    <property type="match status" value="1"/>
</dbReference>
<dbReference type="PROSITE" id="PS00878">
    <property type="entry name" value="ODR_DC_2_1"/>
    <property type="match status" value="1"/>
</dbReference>
<dbReference type="FunFam" id="3.20.20.10:FF:000008">
    <property type="entry name" value="Ornithine decarboxylase"/>
    <property type="match status" value="1"/>
</dbReference>
<accession>A0A1S1NL73</accession>
<feature type="active site" description="Proton donor" evidence="9">
    <location>
        <position position="306"/>
    </location>
</feature>
<dbReference type="Proteomes" id="UP000179734">
    <property type="component" value="Unassembled WGS sequence"/>
</dbReference>
<dbReference type="RefSeq" id="WP_071024143.1">
    <property type="nucleotide sequence ID" value="NZ_MLQM01000028.1"/>
</dbReference>
<reference evidence="11 12" key="1">
    <citation type="submission" date="2016-10" db="EMBL/GenBank/DDBJ databases">
        <title>Genome sequence of Mycobacterium talmonii.</title>
        <authorList>
            <person name="Greninger A.L."/>
            <person name="Elliott B."/>
            <person name="Vasireddy S."/>
            <person name="Vasireddy R."/>
        </authorList>
    </citation>
    <scope>NUCLEOTIDE SEQUENCE [LARGE SCALE GENOMIC DNA]</scope>
    <source>
        <strain evidence="12">NE-TNMC-100812</strain>
    </source>
</reference>
<dbReference type="InterPro" id="IPR022653">
    <property type="entry name" value="De-COase2_pyr-phos_BS"/>
</dbReference>
<evidence type="ECO:0000256" key="3">
    <source>
        <dbReference type="ARBA" id="ARBA00022793"/>
    </source>
</evidence>
<comment type="caution">
    <text evidence="11">The sequence shown here is derived from an EMBL/GenBank/DDBJ whole genome shotgun (WGS) entry which is preliminary data.</text>
</comment>
<evidence type="ECO:0000256" key="2">
    <source>
        <dbReference type="ARBA" id="ARBA00008872"/>
    </source>
</evidence>
<evidence type="ECO:0000256" key="6">
    <source>
        <dbReference type="ARBA" id="ARBA00034115"/>
    </source>
</evidence>
<evidence type="ECO:0000313" key="12">
    <source>
        <dbReference type="Proteomes" id="UP000179734"/>
    </source>
</evidence>
<dbReference type="PRINTS" id="PR01182">
    <property type="entry name" value="ORNDCRBXLASE"/>
</dbReference>
<dbReference type="SUPFAM" id="SSF51419">
    <property type="entry name" value="PLP-binding barrel"/>
    <property type="match status" value="1"/>
</dbReference>
<keyword evidence="12" id="KW-1185">Reference proteome</keyword>
<keyword evidence="5" id="KW-0456">Lyase</keyword>
<feature type="domain" description="Orn/DAP/Arg decarboxylase 2 N-terminal" evidence="10">
    <location>
        <begin position="12"/>
        <end position="243"/>
    </location>
</feature>
<dbReference type="PANTHER" id="PTHR11482:SF6">
    <property type="entry name" value="ORNITHINE DECARBOXYLASE 1-RELATED"/>
    <property type="match status" value="1"/>
</dbReference>
<evidence type="ECO:0000256" key="7">
    <source>
        <dbReference type="ARBA" id="ARBA00034138"/>
    </source>
</evidence>
<dbReference type="Gene3D" id="3.20.20.10">
    <property type="entry name" value="Alanine racemase"/>
    <property type="match status" value="1"/>
</dbReference>
<evidence type="ECO:0000256" key="5">
    <source>
        <dbReference type="ARBA" id="ARBA00023239"/>
    </source>
</evidence>
<evidence type="ECO:0000313" key="11">
    <source>
        <dbReference type="EMBL" id="OHV04880.1"/>
    </source>
</evidence>
<dbReference type="PRINTS" id="PR01179">
    <property type="entry name" value="ODADCRBXLASE"/>
</dbReference>
<dbReference type="CDD" id="cd00622">
    <property type="entry name" value="PLPDE_III_ODC"/>
    <property type="match status" value="1"/>
</dbReference>
<feature type="modified residue" description="N6-(pyridoxal phosphate)lysine" evidence="9">
    <location>
        <position position="35"/>
    </location>
</feature>
<dbReference type="PANTHER" id="PTHR11482">
    <property type="entry name" value="ARGININE/DIAMINOPIMELATE/ORNITHINE DECARBOXYLASE"/>
    <property type="match status" value="1"/>
</dbReference>
<dbReference type="Pfam" id="PF02784">
    <property type="entry name" value="Orn_Arg_deC_N"/>
    <property type="match status" value="1"/>
</dbReference>
<organism evidence="11 12">
    <name type="scientific">Mycobacterium talmoniae</name>
    <dbReference type="NCBI Taxonomy" id="1858794"/>
    <lineage>
        <taxon>Bacteria</taxon>
        <taxon>Bacillati</taxon>
        <taxon>Actinomycetota</taxon>
        <taxon>Actinomycetes</taxon>
        <taxon>Mycobacteriales</taxon>
        <taxon>Mycobacteriaceae</taxon>
        <taxon>Mycobacterium</taxon>
    </lineage>
</organism>
<dbReference type="InterPro" id="IPR029066">
    <property type="entry name" value="PLP-binding_barrel"/>
</dbReference>
<dbReference type="InterPro" id="IPR002433">
    <property type="entry name" value="Orn_de-COase"/>
</dbReference>
<dbReference type="InterPro" id="IPR022644">
    <property type="entry name" value="De-COase2_N"/>
</dbReference>
<comment type="pathway">
    <text evidence="6">Amine and polyamine biosynthesis; putrescine biosynthesis via L-ornithine pathway; putrescine from L-ornithine: step 1/1.</text>
</comment>
<keyword evidence="4 9" id="KW-0663">Pyridoxal phosphate</keyword>
<keyword evidence="3" id="KW-0210">Decarboxylase</keyword>
<protein>
    <recommendedName>
        <fullName evidence="7">ornithine decarboxylase</fullName>
        <ecNumber evidence="7">4.1.1.17</ecNumber>
    </recommendedName>
</protein>
<dbReference type="GO" id="GO:0005737">
    <property type="term" value="C:cytoplasm"/>
    <property type="evidence" value="ECO:0007669"/>
    <property type="project" value="TreeGrafter"/>
</dbReference>
<gene>
    <name evidence="11" type="ORF">BKN37_07895</name>
</gene>
<evidence type="ECO:0000256" key="9">
    <source>
        <dbReference type="PIRSR" id="PIRSR600183-50"/>
    </source>
</evidence>
<dbReference type="SUPFAM" id="SSF50621">
    <property type="entry name" value="Alanine racemase C-terminal domain-like"/>
    <property type="match status" value="1"/>
</dbReference>
<evidence type="ECO:0000259" key="10">
    <source>
        <dbReference type="Pfam" id="PF02784"/>
    </source>
</evidence>
<dbReference type="InterPro" id="IPR009006">
    <property type="entry name" value="Ala_racemase/Decarboxylase_C"/>
</dbReference>
<dbReference type="EMBL" id="MLQM01000028">
    <property type="protein sequence ID" value="OHV04880.1"/>
    <property type="molecule type" value="Genomic_DNA"/>
</dbReference>
<evidence type="ECO:0000256" key="1">
    <source>
        <dbReference type="ARBA" id="ARBA00001933"/>
    </source>
</evidence>
<dbReference type="InterPro" id="IPR022657">
    <property type="entry name" value="De-COase2_CS"/>
</dbReference>
<comment type="cofactor">
    <cofactor evidence="1 9">
        <name>pyridoxal 5'-phosphate</name>
        <dbReference type="ChEBI" id="CHEBI:597326"/>
    </cofactor>
</comment>